<evidence type="ECO:0000313" key="1">
    <source>
        <dbReference type="EMBL" id="MEY8037865.1"/>
    </source>
</evidence>
<dbReference type="RefSeq" id="WP_345366017.1">
    <property type="nucleotide sequence ID" value="NZ_BAABII010000016.1"/>
</dbReference>
<evidence type="ECO:0000313" key="2">
    <source>
        <dbReference type="Proteomes" id="UP001564626"/>
    </source>
</evidence>
<sequence>MNETYAVPALVEVGDFAADTLGDNGHTFDGLMSSRT</sequence>
<name>A0ABV4C9S0_9PSEU</name>
<gene>
    <name evidence="1" type="ORF">AB8O55_00490</name>
</gene>
<reference evidence="1 2" key="1">
    <citation type="submission" date="2024-08" db="EMBL/GenBank/DDBJ databases">
        <title>Genome mining of Saccharopolyspora cebuensis PGLac3 from Nigerian medicinal plant.</title>
        <authorList>
            <person name="Ezeobiora C.E."/>
            <person name="Igbokwe N.H."/>
            <person name="Amin D.H."/>
            <person name="Mendie U.E."/>
        </authorList>
    </citation>
    <scope>NUCLEOTIDE SEQUENCE [LARGE SCALE GENOMIC DNA]</scope>
    <source>
        <strain evidence="1 2">PGLac3</strain>
    </source>
</reference>
<dbReference type="EMBL" id="JBGEHV010000001">
    <property type="protein sequence ID" value="MEY8037865.1"/>
    <property type="molecule type" value="Genomic_DNA"/>
</dbReference>
<keyword evidence="2" id="KW-1185">Reference proteome</keyword>
<organism evidence="1 2">
    <name type="scientific">Saccharopolyspora cebuensis</name>
    <dbReference type="NCBI Taxonomy" id="418759"/>
    <lineage>
        <taxon>Bacteria</taxon>
        <taxon>Bacillati</taxon>
        <taxon>Actinomycetota</taxon>
        <taxon>Actinomycetes</taxon>
        <taxon>Pseudonocardiales</taxon>
        <taxon>Pseudonocardiaceae</taxon>
        <taxon>Saccharopolyspora</taxon>
    </lineage>
</organism>
<comment type="caution">
    <text evidence="1">The sequence shown here is derived from an EMBL/GenBank/DDBJ whole genome shotgun (WGS) entry which is preliminary data.</text>
</comment>
<dbReference type="Proteomes" id="UP001564626">
    <property type="component" value="Unassembled WGS sequence"/>
</dbReference>
<accession>A0ABV4C9S0</accession>
<proteinExistence type="predicted"/>
<protein>
    <submittedName>
        <fullName evidence="1">Lasso RiPP family leader peptide-containing protein</fullName>
    </submittedName>
</protein>
<dbReference type="NCBIfam" id="NF033521">
    <property type="entry name" value="lasso_leader_L3"/>
    <property type="match status" value="1"/>
</dbReference>